<dbReference type="GO" id="GO:0051536">
    <property type="term" value="F:iron-sulfur cluster binding"/>
    <property type="evidence" value="ECO:0007669"/>
    <property type="project" value="InterPro"/>
</dbReference>
<protein>
    <submittedName>
        <fullName evidence="7">Glutamate synthase (NADPH/NADH) small chain</fullName>
    </submittedName>
</protein>
<evidence type="ECO:0000256" key="3">
    <source>
        <dbReference type="ARBA" id="ARBA00023164"/>
    </source>
</evidence>
<reference evidence="7 8" key="1">
    <citation type="submission" date="2016-11" db="EMBL/GenBank/DDBJ databases">
        <authorList>
            <person name="Jaros S."/>
            <person name="Januszkiewicz K."/>
            <person name="Wedrychowicz H."/>
        </authorList>
    </citation>
    <scope>NUCLEOTIDE SEQUENCE [LARGE SCALE GENOMIC DNA]</scope>
    <source>
        <strain evidence="7 8">DSM 10068</strain>
    </source>
</reference>
<evidence type="ECO:0000313" key="7">
    <source>
        <dbReference type="EMBL" id="SHI19916.1"/>
    </source>
</evidence>
<evidence type="ECO:0000259" key="5">
    <source>
        <dbReference type="Pfam" id="PF07992"/>
    </source>
</evidence>
<feature type="domain" description="Dihydroprymidine dehydrogenase" evidence="6">
    <location>
        <begin position="24"/>
        <end position="139"/>
    </location>
</feature>
<dbReference type="Pfam" id="PF14691">
    <property type="entry name" value="Fer4_20"/>
    <property type="match status" value="1"/>
</dbReference>
<dbReference type="Proteomes" id="UP000183995">
    <property type="component" value="Unassembled WGS sequence"/>
</dbReference>
<sequence length="485" mass="52700">MAKPTGFLEQVRENAPDRPVRERIRDWNDFHTTLPLEQLKAQSARCMDCGTAFCQMGLMLNGTASGCPLNNLIPEWNELLYKGMYEQAYKRLIKTSSFPEFTSRVCPALCEGSCTLGLNDAAVTTKQSERAIIEHAYESGLVKPRPPKTRTGKKVAVVGSGPSGLACADALNKLGNSVTVFEKDDRVGGLLMYGIPNMKLEKQLIDRRVKLMQAEGVVFKTGVEIGRDIPAESLKKDFDAVVLCIGAKKPRDLAVAGRDCKGVCFAVDFLAANTKSLLDSGLADGNFVSAKDKDVIVIGGGDTGTDCVATAIRHGCKSVNQFEIMPAAPADRSEKNPWPEWPKTLKTDYGQEEAIELFGRDPRNFCLTTKKIECDESGNVKALHTVEVDWTGGGMKEVTGTEKVWPAQLVLIAMGFLGPDDKIIKDLSLGQDKRSNIDAKEGDYATNVEGVFAAGDARRGQSLVVWAIKEGRDAAAACHKYLTGK</sequence>
<comment type="pathway">
    <text evidence="4">Amino-acid biosynthesis.</text>
</comment>
<dbReference type="InterPro" id="IPR023753">
    <property type="entry name" value="FAD/NAD-binding_dom"/>
</dbReference>
<dbReference type="GO" id="GO:0016639">
    <property type="term" value="F:oxidoreductase activity, acting on the CH-NH2 group of donors, NAD or NADP as acceptor"/>
    <property type="evidence" value="ECO:0007669"/>
    <property type="project" value="InterPro"/>
</dbReference>
<dbReference type="Gene3D" id="3.50.50.60">
    <property type="entry name" value="FAD/NAD(P)-binding domain"/>
    <property type="match status" value="2"/>
</dbReference>
<dbReference type="NCBIfam" id="TIGR01317">
    <property type="entry name" value="GOGAT_sm_gam"/>
    <property type="match status" value="1"/>
</dbReference>
<organism evidence="7 8">
    <name type="scientific">Sporobacter termitidis DSM 10068</name>
    <dbReference type="NCBI Taxonomy" id="1123282"/>
    <lineage>
        <taxon>Bacteria</taxon>
        <taxon>Bacillati</taxon>
        <taxon>Bacillota</taxon>
        <taxon>Clostridia</taxon>
        <taxon>Eubacteriales</taxon>
        <taxon>Oscillospiraceae</taxon>
        <taxon>Sporobacter</taxon>
    </lineage>
</organism>
<keyword evidence="1" id="KW-0028">Amino-acid biosynthesis</keyword>
<keyword evidence="2" id="KW-0560">Oxidoreductase</keyword>
<dbReference type="SUPFAM" id="SSF46548">
    <property type="entry name" value="alpha-helical ferredoxin"/>
    <property type="match status" value="1"/>
</dbReference>
<evidence type="ECO:0000259" key="6">
    <source>
        <dbReference type="Pfam" id="PF14691"/>
    </source>
</evidence>
<gene>
    <name evidence="7" type="ORF">SAMN02745823_03301</name>
</gene>
<dbReference type="PANTHER" id="PTHR43100">
    <property type="entry name" value="GLUTAMATE SYNTHASE [NADPH] SMALL CHAIN"/>
    <property type="match status" value="1"/>
</dbReference>
<accession>A0A1M5Z6N5</accession>
<keyword evidence="3" id="KW-0314">Glutamate biosynthesis</keyword>
<evidence type="ECO:0000256" key="2">
    <source>
        <dbReference type="ARBA" id="ARBA00023002"/>
    </source>
</evidence>
<dbReference type="Gene3D" id="1.10.1060.10">
    <property type="entry name" value="Alpha-helical ferredoxin"/>
    <property type="match status" value="1"/>
</dbReference>
<dbReference type="Pfam" id="PF07992">
    <property type="entry name" value="Pyr_redox_2"/>
    <property type="match status" value="2"/>
</dbReference>
<dbReference type="InterPro" id="IPR036188">
    <property type="entry name" value="FAD/NAD-bd_sf"/>
</dbReference>
<feature type="domain" description="FAD/NAD(P)-binding" evidence="5">
    <location>
        <begin position="153"/>
        <end position="325"/>
    </location>
</feature>
<feature type="domain" description="FAD/NAD(P)-binding" evidence="5">
    <location>
        <begin position="387"/>
        <end position="471"/>
    </location>
</feature>
<dbReference type="PANTHER" id="PTHR43100:SF1">
    <property type="entry name" value="GLUTAMATE SYNTHASE [NADPH] SMALL CHAIN"/>
    <property type="match status" value="1"/>
</dbReference>
<dbReference type="PRINTS" id="PR00419">
    <property type="entry name" value="ADXRDTASE"/>
</dbReference>
<keyword evidence="8" id="KW-1185">Reference proteome</keyword>
<dbReference type="GO" id="GO:0006537">
    <property type="term" value="P:glutamate biosynthetic process"/>
    <property type="evidence" value="ECO:0007669"/>
    <property type="project" value="UniProtKB-KW"/>
</dbReference>
<dbReference type="STRING" id="1123282.SAMN02745823_03301"/>
<dbReference type="AlphaFoldDB" id="A0A1M5Z6N5"/>
<dbReference type="RefSeq" id="WP_073081414.1">
    <property type="nucleotide sequence ID" value="NZ_FQXV01000014.1"/>
</dbReference>
<dbReference type="OrthoDB" id="9803192at2"/>
<dbReference type="InterPro" id="IPR009051">
    <property type="entry name" value="Helical_ferredxn"/>
</dbReference>
<dbReference type="InterPro" id="IPR051394">
    <property type="entry name" value="Glutamate_Synthase"/>
</dbReference>
<proteinExistence type="predicted"/>
<dbReference type="EMBL" id="FQXV01000014">
    <property type="protein sequence ID" value="SHI19916.1"/>
    <property type="molecule type" value="Genomic_DNA"/>
</dbReference>
<evidence type="ECO:0000256" key="4">
    <source>
        <dbReference type="ARBA" id="ARBA00029440"/>
    </source>
</evidence>
<dbReference type="SUPFAM" id="SSF51971">
    <property type="entry name" value="Nucleotide-binding domain"/>
    <property type="match status" value="2"/>
</dbReference>
<evidence type="ECO:0000256" key="1">
    <source>
        <dbReference type="ARBA" id="ARBA00022605"/>
    </source>
</evidence>
<name>A0A1M5Z6N5_9FIRM</name>
<dbReference type="InterPro" id="IPR006005">
    <property type="entry name" value="Glut_synth_ssu1"/>
</dbReference>
<dbReference type="InterPro" id="IPR028261">
    <property type="entry name" value="DPD_II"/>
</dbReference>
<evidence type="ECO:0000313" key="8">
    <source>
        <dbReference type="Proteomes" id="UP000183995"/>
    </source>
</evidence>